<sequence>MRHQTHANRICHGTPLFVTFSPSERDNTLMLRLVRARQSDPSLSEETETNRDAQGRGKPELDVEFCSLSPEALAAELPPYDDRRAMLTKDPLACADGFRTLVQLALRHLFGVRYCPRCPDCVNTKRPCMDAFGSNAMACGGIFGRIDAVYGSIECQKSGVLHIQFQVFVECFHQFKSLSELQALDSARKVALFQKYCAYTAHVSRTVYENPEEWEQKREETEKQWPEYRHSTLALSRPTYQSANDSVDEQTWRRLYLREDVEVLQQLKQHHVHNPPTEPGGPRTPLDHCRSKEDPTKCKAGFPRDQQLIDNTALLCKGLAEEMKMPVKGKRSALGRLWGPCNDPNLNGNHPALLAALHCNGDVQVPYRFPITEDLHDACGRCDKSCHAEQNLQEMTQQAQVNQAAQAGYACDYSNKRNPIAVHEVKEWQRSQAELATELENNPSSGYVGARASKRLMTQCFARGVVRGSVECANLIDNAGHGDPTAAETVKTAQTTEMSFNFGVQLLQAATEGIPLPVEREKLRSDLTKSTTVIAKKAVAQPQIWTLYGNRGKDPRLEPLSAFEFVRYYHVKAARYPWSLKQQAKAEAAAAARNGHSAGFHALLTEQGKEKFASKKRRNDLQGGVDYLIQEDGGQDWMPLGHASRHRHDWVIVPHQRPHVPVVYGALGSRSEQEHITKILVLFCPWTSNPKDATESVPYIGQLRRPDMTSWRQALRCAWAHSCGFPTEEIKRFILNYAFDLKDQVYHFEEDELQEAIKTRMRGAGDAQAADEHAAPDQEEEPPMTSTQHDLTMQMINLSQKCWLGPTFLNKQTTLQAARTFLQRARDSAGVDDADQMKAAAQASRAKRAGNPLPDPRPGLAGANRPPATKKTGEISAARLRKWLDSEAVRSKLNVEQHEFSGQGRRGAAADPLVEHGRSFFWGGAVQGVTELHERLRCKDGWWNEVVDEMKEGAEISTARPGGRPLRPTPLREKVPERHRGRVAKDRAGAEALHTQTCDKQAKVRCLQYHDMDTEGLSGMLPLAVGMPVALTHHVDRSKKSLLKGRRGHVHSWDWHENDQYVKFEDADWKLDGTKEMGLYPIARTTRNWKLDKNRRPPKLGVDREQIPLVPAHGPRQPRTAVLLDLNVDSRTHAAYGTVVASRVRSKEDLFLRPFRLWLFQRGAAEGSSASCEVTTLTGTPYTRYAAMAETVDGSERGWYCSGQN</sequence>
<dbReference type="OrthoDB" id="439625at2759"/>
<evidence type="ECO:0000313" key="2">
    <source>
        <dbReference type="EMBL" id="OLQ05508.1"/>
    </source>
</evidence>
<protein>
    <submittedName>
        <fullName evidence="2">Uncharacterized protein</fullName>
    </submittedName>
</protein>
<dbReference type="Proteomes" id="UP000186817">
    <property type="component" value="Unassembled WGS sequence"/>
</dbReference>
<dbReference type="EMBL" id="LSRX01000183">
    <property type="protein sequence ID" value="OLQ05508.1"/>
    <property type="molecule type" value="Genomic_DNA"/>
</dbReference>
<keyword evidence="3" id="KW-1185">Reference proteome</keyword>
<evidence type="ECO:0000256" key="1">
    <source>
        <dbReference type="SAM" id="MobiDB-lite"/>
    </source>
</evidence>
<feature type="compositionally biased region" description="Basic and acidic residues" evidence="1">
    <location>
        <begin position="48"/>
        <end position="57"/>
    </location>
</feature>
<feature type="region of interest" description="Disordered" evidence="1">
    <location>
        <begin position="828"/>
        <end position="875"/>
    </location>
</feature>
<comment type="caution">
    <text evidence="2">The sequence shown here is derived from an EMBL/GenBank/DDBJ whole genome shotgun (WGS) entry which is preliminary data.</text>
</comment>
<feature type="region of interest" description="Disordered" evidence="1">
    <location>
        <begin position="35"/>
        <end position="57"/>
    </location>
</feature>
<proteinExistence type="predicted"/>
<feature type="region of interest" description="Disordered" evidence="1">
    <location>
        <begin position="270"/>
        <end position="292"/>
    </location>
</feature>
<name>A0A1Q9EDM7_SYMMI</name>
<dbReference type="AlphaFoldDB" id="A0A1Q9EDM7"/>
<gene>
    <name evidence="2" type="ORF">AK812_SmicGene11298</name>
</gene>
<accession>A0A1Q9EDM7</accession>
<organism evidence="2 3">
    <name type="scientific">Symbiodinium microadriaticum</name>
    <name type="common">Dinoflagellate</name>
    <name type="synonym">Zooxanthella microadriatica</name>
    <dbReference type="NCBI Taxonomy" id="2951"/>
    <lineage>
        <taxon>Eukaryota</taxon>
        <taxon>Sar</taxon>
        <taxon>Alveolata</taxon>
        <taxon>Dinophyceae</taxon>
        <taxon>Suessiales</taxon>
        <taxon>Symbiodiniaceae</taxon>
        <taxon>Symbiodinium</taxon>
    </lineage>
</organism>
<evidence type="ECO:0000313" key="3">
    <source>
        <dbReference type="Proteomes" id="UP000186817"/>
    </source>
</evidence>
<feature type="region of interest" description="Disordered" evidence="1">
    <location>
        <begin position="761"/>
        <end position="787"/>
    </location>
</feature>
<reference evidence="2 3" key="1">
    <citation type="submission" date="2016-02" db="EMBL/GenBank/DDBJ databases">
        <title>Genome analysis of coral dinoflagellate symbionts highlights evolutionary adaptations to a symbiotic lifestyle.</title>
        <authorList>
            <person name="Aranda M."/>
            <person name="Li Y."/>
            <person name="Liew Y.J."/>
            <person name="Baumgarten S."/>
            <person name="Simakov O."/>
            <person name="Wilson M."/>
            <person name="Piel J."/>
            <person name="Ashoor H."/>
            <person name="Bougouffa S."/>
            <person name="Bajic V.B."/>
            <person name="Ryu T."/>
            <person name="Ravasi T."/>
            <person name="Bayer T."/>
            <person name="Micklem G."/>
            <person name="Kim H."/>
            <person name="Bhak J."/>
            <person name="Lajeunesse T.C."/>
            <person name="Voolstra C.R."/>
        </authorList>
    </citation>
    <scope>NUCLEOTIDE SEQUENCE [LARGE SCALE GENOMIC DNA]</scope>
    <source>
        <strain evidence="2 3">CCMP2467</strain>
    </source>
</reference>